<dbReference type="Proteomes" id="UP000046393">
    <property type="component" value="Unplaced"/>
</dbReference>
<dbReference type="InterPro" id="IPR008042">
    <property type="entry name" value="Retrotrans_Pao"/>
</dbReference>
<organism evidence="1 2">
    <name type="scientific">Syphacia muris</name>
    <dbReference type="NCBI Taxonomy" id="451379"/>
    <lineage>
        <taxon>Eukaryota</taxon>
        <taxon>Metazoa</taxon>
        <taxon>Ecdysozoa</taxon>
        <taxon>Nematoda</taxon>
        <taxon>Chromadorea</taxon>
        <taxon>Rhabditida</taxon>
        <taxon>Spirurina</taxon>
        <taxon>Oxyuridomorpha</taxon>
        <taxon>Oxyuroidea</taxon>
        <taxon>Oxyuridae</taxon>
        <taxon>Syphacia</taxon>
    </lineage>
</organism>
<dbReference type="WBParaSite" id="SMUV_0000645301-mRNA-1">
    <property type="protein sequence ID" value="SMUV_0000645301-mRNA-1"/>
    <property type="gene ID" value="SMUV_0000645301"/>
</dbReference>
<sequence length="185" mass="21365">MQTNIAVQTEYGFQEIDVKTVNDISEAMKLVEVTATSNNDDDLEEEKFIDTKPDILIGVDNFFKFLMNIEQREDGLYELSTTLGLLSPLFIQWKALIQELWKNSYQWDTEIKKDDVTSHIWSQAFRKWQPGEETAPPSLSQNQFRNSANANLESEQPEVVSTVVSTTNSCRPWECQKFWASISDR</sequence>
<evidence type="ECO:0000313" key="1">
    <source>
        <dbReference type="Proteomes" id="UP000046393"/>
    </source>
</evidence>
<accession>A0A0N5AP85</accession>
<evidence type="ECO:0000313" key="2">
    <source>
        <dbReference type="WBParaSite" id="SMUV_0000645301-mRNA-1"/>
    </source>
</evidence>
<name>A0A0N5AP85_9BILA</name>
<keyword evidence="1" id="KW-1185">Reference proteome</keyword>
<dbReference type="Pfam" id="PF05380">
    <property type="entry name" value="Peptidase_A17"/>
    <property type="match status" value="1"/>
</dbReference>
<dbReference type="AlphaFoldDB" id="A0A0N5AP85"/>
<reference evidence="2" key="1">
    <citation type="submission" date="2016-04" db="UniProtKB">
        <authorList>
            <consortium name="WormBaseParasite"/>
        </authorList>
    </citation>
    <scope>IDENTIFICATION</scope>
</reference>
<protein>
    <submittedName>
        <fullName evidence="2">DUF1758 domain-containing protein</fullName>
    </submittedName>
</protein>
<proteinExistence type="predicted"/>